<evidence type="ECO:0000259" key="5">
    <source>
        <dbReference type="PROSITE" id="PS50050"/>
    </source>
</evidence>
<keyword evidence="3" id="KW-0472">Membrane</keyword>
<feature type="compositionally biased region" description="Low complexity" evidence="2">
    <location>
        <begin position="233"/>
        <end position="242"/>
    </location>
</feature>
<feature type="domain" description="TNFR-Cys" evidence="5">
    <location>
        <begin position="80"/>
        <end position="119"/>
    </location>
</feature>
<gene>
    <name evidence="7" type="primary">LOC116296251</name>
</gene>
<dbReference type="AlphaFoldDB" id="A0A6P8I589"/>
<dbReference type="GeneID" id="116296251"/>
<evidence type="ECO:0000256" key="1">
    <source>
        <dbReference type="PROSITE-ProRule" id="PRU00206"/>
    </source>
</evidence>
<keyword evidence="1" id="KW-1015">Disulfide bond</keyword>
<dbReference type="Proteomes" id="UP000515163">
    <property type="component" value="Unplaced"/>
</dbReference>
<feature type="region of interest" description="Disordered" evidence="2">
    <location>
        <begin position="202"/>
        <end position="242"/>
    </location>
</feature>
<evidence type="ECO:0000256" key="2">
    <source>
        <dbReference type="SAM" id="MobiDB-lite"/>
    </source>
</evidence>
<evidence type="ECO:0000256" key="3">
    <source>
        <dbReference type="SAM" id="Phobius"/>
    </source>
</evidence>
<comment type="caution">
    <text evidence="1">Lacks conserved residue(s) required for the propagation of feature annotation.</text>
</comment>
<keyword evidence="3" id="KW-1133">Transmembrane helix</keyword>
<feature type="chain" id="PRO_5027879172" evidence="4">
    <location>
        <begin position="29"/>
        <end position="348"/>
    </location>
</feature>
<dbReference type="PROSITE" id="PS50050">
    <property type="entry name" value="TNFR_NGFR_2"/>
    <property type="match status" value="1"/>
</dbReference>
<dbReference type="RefSeq" id="XP_031560107.1">
    <property type="nucleotide sequence ID" value="XM_031704247.1"/>
</dbReference>
<evidence type="ECO:0000313" key="6">
    <source>
        <dbReference type="Proteomes" id="UP000515163"/>
    </source>
</evidence>
<dbReference type="InParanoid" id="A0A6P8I589"/>
<dbReference type="OrthoDB" id="5986884at2759"/>
<evidence type="ECO:0000313" key="7">
    <source>
        <dbReference type="RefSeq" id="XP_031560107.1"/>
    </source>
</evidence>
<sequence length="348" mass="39089">MNVHRTIVMQFLWSSLALLWILLPGFKALPLKTCTEDQYKRILHNGSFVCIDCFMCPTGLGPSVECGSTISPDTKLECKKCEVGVSFSPSNDYEQCQLCSVCSEDQVSKPCTPDSDTICEKRCMSKDKYYEKSSDDCQDCSWCCEDGNDVKIDECSNKGMPAQKSCTVHRKKLCKPPPTAGRSTTALPMTLPLTATTIQWQPTSKKTSEYNEHWHSREPTKGKPSNHSKFEHSNINNSSSSNNSASTIEMQVLLGVCSGLVILFIVAVLVCLYMKYHKQCGICTKVSKKSQRKLEVVYTKVLKEEEDSTIASYKGKRLFELFKSNPKLKEEVCNKLDLKKSFAKVARR</sequence>
<feature type="signal peptide" evidence="4">
    <location>
        <begin position="1"/>
        <end position="28"/>
    </location>
</feature>
<keyword evidence="6" id="KW-1185">Reference proteome</keyword>
<accession>A0A6P8I589</accession>
<evidence type="ECO:0000256" key="4">
    <source>
        <dbReference type="SAM" id="SignalP"/>
    </source>
</evidence>
<dbReference type="PROSITE" id="PS00652">
    <property type="entry name" value="TNFR_NGFR_1"/>
    <property type="match status" value="1"/>
</dbReference>
<feature type="disulfide bond" evidence="1">
    <location>
        <begin position="81"/>
        <end position="96"/>
    </location>
</feature>
<dbReference type="KEGG" id="aten:116296251"/>
<dbReference type="InterPro" id="IPR001368">
    <property type="entry name" value="TNFR/NGFR_Cys_rich_reg"/>
</dbReference>
<feature type="transmembrane region" description="Helical" evidence="3">
    <location>
        <begin position="252"/>
        <end position="274"/>
    </location>
</feature>
<dbReference type="Pfam" id="PF00020">
    <property type="entry name" value="TNFR_c6"/>
    <property type="match status" value="1"/>
</dbReference>
<name>A0A6P8I589_ACTTE</name>
<dbReference type="SMART" id="SM00208">
    <property type="entry name" value="TNFR"/>
    <property type="match status" value="2"/>
</dbReference>
<feature type="repeat" description="TNFR-Cys" evidence="1">
    <location>
        <begin position="80"/>
        <end position="119"/>
    </location>
</feature>
<keyword evidence="3" id="KW-0812">Transmembrane</keyword>
<protein>
    <submittedName>
        <fullName evidence="7">Uncharacterized protein LOC116296251</fullName>
    </submittedName>
</protein>
<proteinExistence type="predicted"/>
<feature type="compositionally biased region" description="Basic and acidic residues" evidence="2">
    <location>
        <begin position="206"/>
        <end position="221"/>
    </location>
</feature>
<reference evidence="7" key="1">
    <citation type="submission" date="2025-08" db="UniProtKB">
        <authorList>
            <consortium name="RefSeq"/>
        </authorList>
    </citation>
    <scope>IDENTIFICATION</scope>
    <source>
        <tissue evidence="7">Tentacle</tissue>
    </source>
</reference>
<keyword evidence="4" id="KW-0732">Signal</keyword>
<dbReference type="Gene3D" id="2.10.50.10">
    <property type="entry name" value="Tumor Necrosis Factor Receptor, subunit A, domain 2"/>
    <property type="match status" value="1"/>
</dbReference>
<organism evidence="6 7">
    <name type="scientific">Actinia tenebrosa</name>
    <name type="common">Australian red waratah sea anemone</name>
    <dbReference type="NCBI Taxonomy" id="6105"/>
    <lineage>
        <taxon>Eukaryota</taxon>
        <taxon>Metazoa</taxon>
        <taxon>Cnidaria</taxon>
        <taxon>Anthozoa</taxon>
        <taxon>Hexacorallia</taxon>
        <taxon>Actiniaria</taxon>
        <taxon>Actiniidae</taxon>
        <taxon>Actinia</taxon>
    </lineage>
</organism>